<evidence type="ECO:0000256" key="2">
    <source>
        <dbReference type="ARBA" id="ARBA00023180"/>
    </source>
</evidence>
<dbReference type="Pfam" id="PF17064">
    <property type="entry name" value="QVR"/>
    <property type="match status" value="1"/>
</dbReference>
<proteinExistence type="predicted"/>
<dbReference type="WBParaSite" id="ALUE_0001744401-mRNA-1">
    <property type="protein sequence ID" value="ALUE_0001744401-mRNA-1"/>
    <property type="gene ID" value="ALUE_0001744401"/>
</dbReference>
<protein>
    <submittedName>
        <fullName evidence="4">Protein quiver</fullName>
    </submittedName>
</protein>
<dbReference type="GO" id="GO:0032222">
    <property type="term" value="P:regulation of synaptic transmission, cholinergic"/>
    <property type="evidence" value="ECO:0007669"/>
    <property type="project" value="InterPro"/>
</dbReference>
<accession>A0A0M3IGK4</accession>
<organism evidence="3 4">
    <name type="scientific">Ascaris lumbricoides</name>
    <name type="common">Giant roundworm</name>
    <dbReference type="NCBI Taxonomy" id="6252"/>
    <lineage>
        <taxon>Eukaryota</taxon>
        <taxon>Metazoa</taxon>
        <taxon>Ecdysozoa</taxon>
        <taxon>Nematoda</taxon>
        <taxon>Chromadorea</taxon>
        <taxon>Rhabditida</taxon>
        <taxon>Spirurina</taxon>
        <taxon>Ascaridomorpha</taxon>
        <taxon>Ascaridoidea</taxon>
        <taxon>Ascarididae</taxon>
        <taxon>Ascaris</taxon>
    </lineage>
</organism>
<name>A0A0M3IGK4_ASCLU</name>
<dbReference type="AlphaFoldDB" id="A0A0M3IGK4"/>
<keyword evidence="3" id="KW-1185">Reference proteome</keyword>
<evidence type="ECO:0000313" key="4">
    <source>
        <dbReference type="WBParaSite" id="ALUE_0001744401-mRNA-1"/>
    </source>
</evidence>
<dbReference type="Proteomes" id="UP000036681">
    <property type="component" value="Unplaced"/>
</dbReference>
<keyword evidence="2" id="KW-0325">Glycoprotein</keyword>
<dbReference type="GO" id="GO:0030431">
    <property type="term" value="P:sleep"/>
    <property type="evidence" value="ECO:0007669"/>
    <property type="project" value="InterPro"/>
</dbReference>
<evidence type="ECO:0000313" key="3">
    <source>
        <dbReference type="Proteomes" id="UP000036681"/>
    </source>
</evidence>
<evidence type="ECO:0000256" key="1">
    <source>
        <dbReference type="ARBA" id="ARBA00022729"/>
    </source>
</evidence>
<sequence>MKVAFFFPALNVNAHTVHTYSPHQFKSRIKGQVACYSCVSFTRDLANYRFLEIDPPSAKNISDLRDVLSKGGMRIPIYAERCAETRAGANPNFNGAQISVCPNTDTEHGACVKLKGRFNGYRLKSEAYVYRHCWGEMWQDARPYQRQMSERCFSDNMVQSFVDTEQNTICFCEDDLCNRSSPHYNICASIHRLYLLIFLTFLLYIIN</sequence>
<reference evidence="4" key="1">
    <citation type="submission" date="2017-02" db="UniProtKB">
        <authorList>
            <consortium name="WormBaseParasite"/>
        </authorList>
    </citation>
    <scope>IDENTIFICATION</scope>
</reference>
<dbReference type="InterPro" id="IPR031424">
    <property type="entry name" value="QVR-like"/>
</dbReference>
<keyword evidence="1" id="KW-0732">Signal</keyword>